<dbReference type="EMBL" id="LR796727">
    <property type="protein sequence ID" value="CAB4161816.1"/>
    <property type="molecule type" value="Genomic_DNA"/>
</dbReference>
<reference evidence="1" key="1">
    <citation type="submission" date="2020-04" db="EMBL/GenBank/DDBJ databases">
        <authorList>
            <person name="Chiriac C."/>
            <person name="Salcher M."/>
            <person name="Ghai R."/>
            <person name="Kavagutti S V."/>
        </authorList>
    </citation>
    <scope>NUCLEOTIDE SEQUENCE</scope>
</reference>
<evidence type="ECO:0000313" key="1">
    <source>
        <dbReference type="EMBL" id="CAB4161816.1"/>
    </source>
</evidence>
<sequence>MQKVEDIKGDQLWALARRMLALYQAGGPAARDRLRAEFRVTTTRDVPAADALRLQARAEELVEQLTGLPFIESPDNDERAILIRSLDRLAQEAGFQSHVDCGLSPMLQDDSLRDILAIESVLLGDSRDGHA</sequence>
<accession>A0A6J5NW60</accession>
<name>A0A6J5NW60_9CAUD</name>
<organism evidence="1">
    <name type="scientific">uncultured Caudovirales phage</name>
    <dbReference type="NCBI Taxonomy" id="2100421"/>
    <lineage>
        <taxon>Viruses</taxon>
        <taxon>Duplodnaviria</taxon>
        <taxon>Heunggongvirae</taxon>
        <taxon>Uroviricota</taxon>
        <taxon>Caudoviricetes</taxon>
        <taxon>Peduoviridae</taxon>
        <taxon>Maltschvirus</taxon>
        <taxon>Maltschvirus maltsch</taxon>
    </lineage>
</organism>
<proteinExistence type="predicted"/>
<gene>
    <name evidence="1" type="ORF">UFOVP786_7</name>
</gene>
<protein>
    <submittedName>
        <fullName evidence="1">Uncharacterized protein</fullName>
    </submittedName>
</protein>